<feature type="compositionally biased region" description="Polar residues" evidence="1">
    <location>
        <begin position="1"/>
        <end position="19"/>
    </location>
</feature>
<feature type="region of interest" description="Disordered" evidence="1">
    <location>
        <begin position="1"/>
        <end position="37"/>
    </location>
</feature>
<dbReference type="Gene3D" id="3.90.25.10">
    <property type="entry name" value="UDP-galactose 4-epimerase, domain 1"/>
    <property type="match status" value="1"/>
</dbReference>
<dbReference type="Proteomes" id="UP000194761">
    <property type="component" value="Unassembled WGS sequence"/>
</dbReference>
<dbReference type="SUPFAM" id="SSF51735">
    <property type="entry name" value="NAD(P)-binding Rossmann-fold domains"/>
    <property type="match status" value="1"/>
</dbReference>
<dbReference type="InterPro" id="IPR036291">
    <property type="entry name" value="NAD(P)-bd_dom_sf"/>
</dbReference>
<comment type="caution">
    <text evidence="3">The sequence shown here is derived from an EMBL/GenBank/DDBJ whole genome shotgun (WGS) entry which is preliminary data.</text>
</comment>
<proteinExistence type="predicted"/>
<keyword evidence="4" id="KW-1185">Reference proteome</keyword>
<dbReference type="InterPro" id="IPR008030">
    <property type="entry name" value="NmrA-like"/>
</dbReference>
<dbReference type="AlphaFoldDB" id="A0A243RQC6"/>
<dbReference type="EMBL" id="NGFP01000043">
    <property type="protein sequence ID" value="OUC97159.1"/>
    <property type="molecule type" value="Genomic_DNA"/>
</dbReference>
<sequence>MQHSLWSSQAGGAVLTTTEAGRRRRPLGRAGKTPLATEWPAGTAGRLLWGSGAPCAEPAEGGAAAVDRGGSGVILVTGATGHVGYHLLEQLADARVPATAMVRVEAEAEDLPTSVRHVVGTLDGPPPAEVLQTFERVFLLSPSEEGQVELEMSFVDALIAAGHGPRIVKVAADGFQEPDCEVRFMRNHRLVATHLDATGLPVTYLAPNLYMENLLSATGAIREQAALTAPAGAGRVGFVAASDVAAAAVHALTGDGQEDGVHVLTGPEALSYADVAGRISTVFARQVDYADVPPERARETMLADGLPAWQADGMIELFEWIRNGGCDTVTDEVRQATGRDARPVEDWLSEWRGAFLGPGDLTPPRF</sequence>
<dbReference type="InterPro" id="IPR051604">
    <property type="entry name" value="Ergot_Alk_Oxidoreductase"/>
</dbReference>
<gene>
    <name evidence="3" type="ORF">CA984_12185</name>
</gene>
<evidence type="ECO:0000313" key="4">
    <source>
        <dbReference type="Proteomes" id="UP000194761"/>
    </source>
</evidence>
<evidence type="ECO:0000313" key="3">
    <source>
        <dbReference type="EMBL" id="OUC97159.1"/>
    </source>
</evidence>
<dbReference type="Gene3D" id="3.40.50.720">
    <property type="entry name" value="NAD(P)-binding Rossmann-like Domain"/>
    <property type="match status" value="1"/>
</dbReference>
<feature type="domain" description="NmrA-like" evidence="2">
    <location>
        <begin position="73"/>
        <end position="323"/>
    </location>
</feature>
<dbReference type="PANTHER" id="PTHR43162">
    <property type="match status" value="1"/>
</dbReference>
<dbReference type="PANTHER" id="PTHR43162:SF1">
    <property type="entry name" value="PRESTALK A DIFFERENTIATION PROTEIN A"/>
    <property type="match status" value="1"/>
</dbReference>
<reference evidence="3 4" key="1">
    <citation type="submission" date="2017-05" db="EMBL/GenBank/DDBJ databases">
        <title>Biotechnological potential of actinobacteria isolated from South African environments.</title>
        <authorList>
            <person name="Le Roes-Hill M."/>
            <person name="Prins A."/>
            <person name="Durrell K.A."/>
        </authorList>
    </citation>
    <scope>NUCLEOTIDE SEQUENCE [LARGE SCALE GENOMIC DNA]</scope>
    <source>
        <strain evidence="3">M26</strain>
    </source>
</reference>
<accession>A0A243RQC6</accession>
<protein>
    <recommendedName>
        <fullName evidence="2">NmrA-like domain-containing protein</fullName>
    </recommendedName>
</protein>
<evidence type="ECO:0000256" key="1">
    <source>
        <dbReference type="SAM" id="MobiDB-lite"/>
    </source>
</evidence>
<dbReference type="Pfam" id="PF05368">
    <property type="entry name" value="NmrA"/>
    <property type="match status" value="1"/>
</dbReference>
<organism evidence="3 4">
    <name type="scientific">Streptosporangium minutum</name>
    <dbReference type="NCBI Taxonomy" id="569862"/>
    <lineage>
        <taxon>Bacteria</taxon>
        <taxon>Bacillati</taxon>
        <taxon>Actinomycetota</taxon>
        <taxon>Actinomycetes</taxon>
        <taxon>Streptosporangiales</taxon>
        <taxon>Streptosporangiaceae</taxon>
        <taxon>Streptosporangium</taxon>
    </lineage>
</organism>
<name>A0A243RQC6_9ACTN</name>
<evidence type="ECO:0000259" key="2">
    <source>
        <dbReference type="Pfam" id="PF05368"/>
    </source>
</evidence>